<evidence type="ECO:0000313" key="3">
    <source>
        <dbReference type="Proteomes" id="UP001174136"/>
    </source>
</evidence>
<feature type="compositionally biased region" description="Low complexity" evidence="1">
    <location>
        <begin position="72"/>
        <end position="94"/>
    </location>
</feature>
<organism evidence="2 3">
    <name type="scientific">Merluccius polli</name>
    <name type="common">Benguela hake</name>
    <name type="synonym">Merluccius cadenati</name>
    <dbReference type="NCBI Taxonomy" id="89951"/>
    <lineage>
        <taxon>Eukaryota</taxon>
        <taxon>Metazoa</taxon>
        <taxon>Chordata</taxon>
        <taxon>Craniata</taxon>
        <taxon>Vertebrata</taxon>
        <taxon>Euteleostomi</taxon>
        <taxon>Actinopterygii</taxon>
        <taxon>Neopterygii</taxon>
        <taxon>Teleostei</taxon>
        <taxon>Neoteleostei</taxon>
        <taxon>Acanthomorphata</taxon>
        <taxon>Zeiogadaria</taxon>
        <taxon>Gadariae</taxon>
        <taxon>Gadiformes</taxon>
        <taxon>Gadoidei</taxon>
        <taxon>Merlucciidae</taxon>
        <taxon>Merluccius</taxon>
    </lineage>
</organism>
<sequence>MERLSGSAKRKIKNEKLVRNAENLKHIPKIGTFFNAITTTKAAPVEEEDKSINSPPPAESAPRSLDTETPLAASSSSDDSPVAVPASTASATTTEGNNNDDVPSVSPPPIGTTSTPMLPGDPALWPPITEQLREEALYRGPAAFHNRASKYPASCLNASLAYRFPKQRTSHQPHSKVSQHHSVELQSRVHKSSQ</sequence>
<name>A0AA47M793_MERPO</name>
<feature type="region of interest" description="Disordered" evidence="1">
    <location>
        <begin position="166"/>
        <end position="194"/>
    </location>
</feature>
<comment type="caution">
    <text evidence="2">The sequence shown here is derived from an EMBL/GenBank/DDBJ whole genome shotgun (WGS) entry which is preliminary data.</text>
</comment>
<gene>
    <name evidence="2" type="ORF">N1851_029240</name>
</gene>
<dbReference type="Proteomes" id="UP001174136">
    <property type="component" value="Unassembled WGS sequence"/>
</dbReference>
<reference evidence="2" key="1">
    <citation type="journal article" date="2023" name="Front. Mar. Sci.">
        <title>A new Merluccius polli reference genome to investigate the effects of global change in West African waters.</title>
        <authorList>
            <person name="Mateo J.L."/>
            <person name="Blanco-Fernandez C."/>
            <person name="Garcia-Vazquez E."/>
            <person name="Machado-Schiaffino G."/>
        </authorList>
    </citation>
    <scope>NUCLEOTIDE SEQUENCE</scope>
    <source>
        <strain evidence="2">C29</strain>
        <tissue evidence="2">Fin</tissue>
    </source>
</reference>
<dbReference type="EMBL" id="JAOPHQ010005516">
    <property type="protein sequence ID" value="KAK0134948.1"/>
    <property type="molecule type" value="Genomic_DNA"/>
</dbReference>
<protein>
    <submittedName>
        <fullName evidence="2">Uncharacterized protein</fullName>
    </submittedName>
</protein>
<dbReference type="AlphaFoldDB" id="A0AA47M793"/>
<feature type="compositionally biased region" description="Basic residues" evidence="1">
    <location>
        <begin position="166"/>
        <end position="179"/>
    </location>
</feature>
<keyword evidence="3" id="KW-1185">Reference proteome</keyword>
<evidence type="ECO:0000256" key="1">
    <source>
        <dbReference type="SAM" id="MobiDB-lite"/>
    </source>
</evidence>
<feature type="region of interest" description="Disordered" evidence="1">
    <location>
        <begin position="1"/>
        <end position="128"/>
    </location>
</feature>
<proteinExistence type="predicted"/>
<feature type="compositionally biased region" description="Basic and acidic residues" evidence="1">
    <location>
        <begin position="14"/>
        <end position="25"/>
    </location>
</feature>
<evidence type="ECO:0000313" key="2">
    <source>
        <dbReference type="EMBL" id="KAK0134948.1"/>
    </source>
</evidence>
<accession>A0AA47M793</accession>